<comment type="similarity">
    <text evidence="2">Belongs to the bacterial solute-binding protein 2 family.</text>
</comment>
<dbReference type="RefSeq" id="WP_041052476.1">
    <property type="nucleotide sequence ID" value="NZ_JXAK01000102.1"/>
</dbReference>
<dbReference type="PANTHER" id="PTHR30036">
    <property type="entry name" value="D-XYLOSE-BINDING PERIPLASMIC PROTEIN"/>
    <property type="match status" value="1"/>
</dbReference>
<accession>A0ABR5A8H3</accession>
<dbReference type="Gene3D" id="3.40.50.2300">
    <property type="match status" value="2"/>
</dbReference>
<evidence type="ECO:0000313" key="6">
    <source>
        <dbReference type="Proteomes" id="UP000031967"/>
    </source>
</evidence>
<sequence length="334" mass="36670">MNDRKWTLALAAIGLVFLYLLIQFGVFYANIAGIVRDIADTAGNKKNLRHHVVMISQELDNPFWRTIGHAADEAAQEYNMELEYIGPFRLNPAEQTKLLDKAIASKVDGIFVQGVKGEEYTRLINKAMERGIPVVTVDTDAPESKRLTYVGTDNFASGAKLGEIVAASTARLGMKAVHVGIIIGSTEAPNQQLRLDGFRNVVKTAPGIDIAGIDVSNISRIQATQAAEQLLRKHPEINVMVGTSALDGVGILQAVKTLNLQQKVRIYAFDDLDETKQAIARGEIEATVIQKPAEMGREAIRQLHMYFEGGTLVRNHFTSYEVLDRTNVGEALSP</sequence>
<keyword evidence="3" id="KW-0472">Membrane</keyword>
<evidence type="ECO:0000256" key="1">
    <source>
        <dbReference type="ARBA" id="ARBA00004196"/>
    </source>
</evidence>
<dbReference type="Pfam" id="PF13407">
    <property type="entry name" value="Peripla_BP_4"/>
    <property type="match status" value="1"/>
</dbReference>
<evidence type="ECO:0000256" key="2">
    <source>
        <dbReference type="ARBA" id="ARBA00007639"/>
    </source>
</evidence>
<organism evidence="5 6">
    <name type="scientific">Gordoniibacillus kamchatkensis</name>
    <dbReference type="NCBI Taxonomy" id="1590651"/>
    <lineage>
        <taxon>Bacteria</taxon>
        <taxon>Bacillati</taxon>
        <taxon>Bacillota</taxon>
        <taxon>Bacilli</taxon>
        <taxon>Bacillales</taxon>
        <taxon>Paenibacillaceae</taxon>
        <taxon>Gordoniibacillus</taxon>
    </lineage>
</organism>
<feature type="transmembrane region" description="Helical" evidence="3">
    <location>
        <begin position="6"/>
        <end position="29"/>
    </location>
</feature>
<dbReference type="InterPro" id="IPR025997">
    <property type="entry name" value="SBP_2_dom"/>
</dbReference>
<dbReference type="InterPro" id="IPR028082">
    <property type="entry name" value="Peripla_BP_I"/>
</dbReference>
<dbReference type="EMBL" id="JXAK01000102">
    <property type="protein sequence ID" value="KIL36895.1"/>
    <property type="molecule type" value="Genomic_DNA"/>
</dbReference>
<protein>
    <recommendedName>
        <fullName evidence="4">Periplasmic binding protein domain-containing protein</fullName>
    </recommendedName>
</protein>
<proteinExistence type="inferred from homology"/>
<reference evidence="5 6" key="1">
    <citation type="submission" date="2014-12" db="EMBL/GenBank/DDBJ databases">
        <title>Draft genome sequence of Paenibacillus kamchatkensis strain B-2647.</title>
        <authorList>
            <person name="Karlyshev A.V."/>
            <person name="Kudryashova E.B."/>
        </authorList>
    </citation>
    <scope>NUCLEOTIDE SEQUENCE [LARGE SCALE GENOMIC DNA]</scope>
    <source>
        <strain evidence="5 6">VKM B-2647</strain>
    </source>
</reference>
<dbReference type="CDD" id="cd06314">
    <property type="entry name" value="PBP1_tmGBP"/>
    <property type="match status" value="1"/>
</dbReference>
<dbReference type="Proteomes" id="UP000031967">
    <property type="component" value="Unassembled WGS sequence"/>
</dbReference>
<evidence type="ECO:0000259" key="4">
    <source>
        <dbReference type="Pfam" id="PF13407"/>
    </source>
</evidence>
<evidence type="ECO:0000313" key="5">
    <source>
        <dbReference type="EMBL" id="KIL36895.1"/>
    </source>
</evidence>
<feature type="domain" description="Periplasmic binding protein" evidence="4">
    <location>
        <begin position="53"/>
        <end position="309"/>
    </location>
</feature>
<gene>
    <name evidence="5" type="ORF">SD70_31185</name>
</gene>
<keyword evidence="6" id="KW-1185">Reference proteome</keyword>
<comment type="caution">
    <text evidence="5">The sequence shown here is derived from an EMBL/GenBank/DDBJ whole genome shotgun (WGS) entry which is preliminary data.</text>
</comment>
<dbReference type="PANTHER" id="PTHR30036:SF7">
    <property type="entry name" value="ABC TRANSPORTER PERIPLASMIC-BINDING PROTEIN YPHF"/>
    <property type="match status" value="1"/>
</dbReference>
<evidence type="ECO:0000256" key="3">
    <source>
        <dbReference type="SAM" id="Phobius"/>
    </source>
</evidence>
<keyword evidence="3" id="KW-0812">Transmembrane</keyword>
<dbReference type="SUPFAM" id="SSF53822">
    <property type="entry name" value="Periplasmic binding protein-like I"/>
    <property type="match status" value="1"/>
</dbReference>
<dbReference type="InterPro" id="IPR050555">
    <property type="entry name" value="Bact_Solute-Bind_Prot2"/>
</dbReference>
<keyword evidence="3" id="KW-1133">Transmembrane helix</keyword>
<comment type="subcellular location">
    <subcellularLocation>
        <location evidence="1">Cell envelope</location>
    </subcellularLocation>
</comment>
<name>A0ABR5A8H3_9BACL</name>